<keyword evidence="4 6" id="KW-1133">Transmembrane helix</keyword>
<feature type="transmembrane region" description="Helical" evidence="6">
    <location>
        <begin position="59"/>
        <end position="78"/>
    </location>
</feature>
<evidence type="ECO:0000256" key="1">
    <source>
        <dbReference type="ARBA" id="ARBA00004651"/>
    </source>
</evidence>
<dbReference type="CDD" id="cd06579">
    <property type="entry name" value="TM_PBP1_transp_AraH_like"/>
    <property type="match status" value="1"/>
</dbReference>
<sequence>MSFSRSEAGHKTSMAGGLRARLLRFGALPVVLVICIVVFQMGNPRFLSSANTINMMQQGVFLMLIAFGQMLVLLSGGFDLSVGAVVALTSIVSAQAMVAVSNAYPDSQWLPIAAGFGAMLATGVVAGLINGFGVAVLKVNAFIVTLATASIFKGVTLVISQGLQVSGLPRDFVYGIGSGRFLGVPMSVWLALPVLVLIYLLVHHMRFGRYIYAIGANVRSAVVAGVDIRFYLIASYVLCATVTAFSGWLLTARVSSGEPLLGGEFPLNSIAAAVIGGCSLRGGEGRVFGVFLGVIFITVLANGMDLLRIGSNYQMIVLGIVLVGAVVLDRYRSGSGSGSGSARR</sequence>
<keyword evidence="3 6" id="KW-0812">Transmembrane</keyword>
<dbReference type="Pfam" id="PF02653">
    <property type="entry name" value="BPD_transp_2"/>
    <property type="match status" value="1"/>
</dbReference>
<gene>
    <name evidence="7" type="ORF">MWN34_13495</name>
</gene>
<evidence type="ECO:0000256" key="5">
    <source>
        <dbReference type="ARBA" id="ARBA00023136"/>
    </source>
</evidence>
<organism evidence="7 8">
    <name type="scientific">Ancylobacter crimeensis</name>
    <dbReference type="NCBI Taxonomy" id="2579147"/>
    <lineage>
        <taxon>Bacteria</taxon>
        <taxon>Pseudomonadati</taxon>
        <taxon>Pseudomonadota</taxon>
        <taxon>Alphaproteobacteria</taxon>
        <taxon>Hyphomicrobiales</taxon>
        <taxon>Xanthobacteraceae</taxon>
        <taxon>Ancylobacter</taxon>
    </lineage>
</organism>
<keyword evidence="5 6" id="KW-0472">Membrane</keyword>
<keyword evidence="8" id="KW-1185">Reference proteome</keyword>
<evidence type="ECO:0000313" key="7">
    <source>
        <dbReference type="EMBL" id="MCK0197922.1"/>
    </source>
</evidence>
<accession>A0ABT0DD87</accession>
<keyword evidence="2" id="KW-1003">Cell membrane</keyword>
<dbReference type="RefSeq" id="WP_247029820.1">
    <property type="nucleotide sequence ID" value="NZ_JALKCH010000008.1"/>
</dbReference>
<dbReference type="EMBL" id="JALKCH010000008">
    <property type="protein sequence ID" value="MCK0197922.1"/>
    <property type="molecule type" value="Genomic_DNA"/>
</dbReference>
<evidence type="ECO:0000256" key="3">
    <source>
        <dbReference type="ARBA" id="ARBA00022692"/>
    </source>
</evidence>
<feature type="transmembrane region" description="Helical" evidence="6">
    <location>
        <begin position="141"/>
        <end position="161"/>
    </location>
</feature>
<comment type="caution">
    <text evidence="7">The sequence shown here is derived from an EMBL/GenBank/DDBJ whole genome shotgun (WGS) entry which is preliminary data.</text>
</comment>
<evidence type="ECO:0000256" key="4">
    <source>
        <dbReference type="ARBA" id="ARBA00022989"/>
    </source>
</evidence>
<dbReference type="InterPro" id="IPR001851">
    <property type="entry name" value="ABC_transp_permease"/>
</dbReference>
<dbReference type="PANTHER" id="PTHR32196">
    <property type="entry name" value="ABC TRANSPORTER PERMEASE PROTEIN YPHD-RELATED-RELATED"/>
    <property type="match status" value="1"/>
</dbReference>
<comment type="subcellular location">
    <subcellularLocation>
        <location evidence="1">Cell membrane</location>
        <topology evidence="1">Multi-pass membrane protein</topology>
    </subcellularLocation>
</comment>
<feature type="transmembrane region" description="Helical" evidence="6">
    <location>
        <begin position="313"/>
        <end position="331"/>
    </location>
</feature>
<protein>
    <submittedName>
        <fullName evidence="7">ABC transporter permease</fullName>
    </submittedName>
</protein>
<feature type="transmembrane region" description="Helical" evidence="6">
    <location>
        <begin position="228"/>
        <end position="249"/>
    </location>
</feature>
<feature type="transmembrane region" description="Helical" evidence="6">
    <location>
        <begin position="181"/>
        <end position="202"/>
    </location>
</feature>
<dbReference type="Proteomes" id="UP001203284">
    <property type="component" value="Unassembled WGS sequence"/>
</dbReference>
<feature type="transmembrane region" description="Helical" evidence="6">
    <location>
        <begin position="110"/>
        <end position="129"/>
    </location>
</feature>
<feature type="transmembrane region" description="Helical" evidence="6">
    <location>
        <begin position="261"/>
        <end position="280"/>
    </location>
</feature>
<name>A0ABT0DD87_9HYPH</name>
<proteinExistence type="predicted"/>
<feature type="transmembrane region" description="Helical" evidence="6">
    <location>
        <begin position="85"/>
        <end position="104"/>
    </location>
</feature>
<reference evidence="7 8" key="1">
    <citation type="submission" date="2022-04" db="EMBL/GenBank/DDBJ databases">
        <authorList>
            <person name="Grouzdev D.S."/>
            <person name="Pantiukh K.S."/>
            <person name="Krutkina M.S."/>
        </authorList>
    </citation>
    <scope>NUCLEOTIDE SEQUENCE [LARGE SCALE GENOMIC DNA]</scope>
    <source>
        <strain evidence="7 8">6x-1</strain>
    </source>
</reference>
<dbReference type="PANTHER" id="PTHR32196:SF72">
    <property type="entry name" value="RIBOSE IMPORT PERMEASE PROTEIN RBSC"/>
    <property type="match status" value="1"/>
</dbReference>
<evidence type="ECO:0000313" key="8">
    <source>
        <dbReference type="Proteomes" id="UP001203284"/>
    </source>
</evidence>
<feature type="transmembrane region" description="Helical" evidence="6">
    <location>
        <begin position="21"/>
        <end position="39"/>
    </location>
</feature>
<evidence type="ECO:0000256" key="2">
    <source>
        <dbReference type="ARBA" id="ARBA00022475"/>
    </source>
</evidence>
<feature type="transmembrane region" description="Helical" evidence="6">
    <location>
        <begin position="287"/>
        <end position="307"/>
    </location>
</feature>
<evidence type="ECO:0000256" key="6">
    <source>
        <dbReference type="SAM" id="Phobius"/>
    </source>
</evidence>